<keyword evidence="2 4" id="KW-0378">Hydrolase</keyword>
<evidence type="ECO:0000259" key="7">
    <source>
        <dbReference type="Pfam" id="PF00112"/>
    </source>
</evidence>
<dbReference type="GO" id="GO:0005737">
    <property type="term" value="C:cytoplasm"/>
    <property type="evidence" value="ECO:0007669"/>
    <property type="project" value="TreeGrafter"/>
</dbReference>
<dbReference type="PANTHER" id="PTHR10363:SF2">
    <property type="entry name" value="BLEOMYCIN HYDROLASE"/>
    <property type="match status" value="1"/>
</dbReference>
<feature type="active site" evidence="5">
    <location>
        <position position="61"/>
    </location>
</feature>
<dbReference type="InterPro" id="IPR038765">
    <property type="entry name" value="Papain-like_cys_pep_sf"/>
</dbReference>
<dbReference type="GO" id="GO:0043418">
    <property type="term" value="P:homocysteine catabolic process"/>
    <property type="evidence" value="ECO:0007669"/>
    <property type="project" value="TreeGrafter"/>
</dbReference>
<dbReference type="InterPro" id="IPR004134">
    <property type="entry name" value="Peptidase_C1B"/>
</dbReference>
<evidence type="ECO:0000256" key="6">
    <source>
        <dbReference type="SAM" id="SignalP"/>
    </source>
</evidence>
<gene>
    <name evidence="8" type="ORF">NCTC11190_00209</name>
</gene>
<evidence type="ECO:0000256" key="5">
    <source>
        <dbReference type="PIRSR" id="PIRSR005700-1"/>
    </source>
</evidence>
<dbReference type="GO" id="GO:0006508">
    <property type="term" value="P:proteolysis"/>
    <property type="evidence" value="ECO:0007669"/>
    <property type="project" value="UniProtKB-KW"/>
</dbReference>
<dbReference type="Gene3D" id="3.90.70.10">
    <property type="entry name" value="Cysteine proteinases"/>
    <property type="match status" value="1"/>
</dbReference>
<keyword evidence="1 4" id="KW-0645">Protease</keyword>
<keyword evidence="6" id="KW-0732">Signal</keyword>
<feature type="chain" id="PRO_5016903653" description="Aminopeptidase" evidence="6">
    <location>
        <begin position="20"/>
        <end position="408"/>
    </location>
</feature>
<accession>A0A379MNH4</accession>
<reference evidence="8 9" key="1">
    <citation type="submission" date="2018-06" db="EMBL/GenBank/DDBJ databases">
        <authorList>
            <consortium name="Pathogen Informatics"/>
            <person name="Doyle S."/>
        </authorList>
    </citation>
    <scope>NUCLEOTIDE SEQUENCE [LARGE SCALE GENOMIC DNA]</scope>
    <source>
        <strain evidence="8 9">NCTC11190</strain>
    </source>
</reference>
<evidence type="ECO:0000313" key="8">
    <source>
        <dbReference type="EMBL" id="SUE33016.1"/>
    </source>
</evidence>
<comment type="similarity">
    <text evidence="4">Belongs to the peptidase C1 family.</text>
</comment>
<dbReference type="Pfam" id="PF00112">
    <property type="entry name" value="Peptidase_C1"/>
    <property type="match status" value="1"/>
</dbReference>
<dbReference type="GO" id="GO:0009636">
    <property type="term" value="P:response to toxic substance"/>
    <property type="evidence" value="ECO:0007669"/>
    <property type="project" value="TreeGrafter"/>
</dbReference>
<organism evidence="8 9">
    <name type="scientific">Rikenella microfusus</name>
    <dbReference type="NCBI Taxonomy" id="28139"/>
    <lineage>
        <taxon>Bacteria</taxon>
        <taxon>Pseudomonadati</taxon>
        <taxon>Bacteroidota</taxon>
        <taxon>Bacteroidia</taxon>
        <taxon>Bacteroidales</taxon>
        <taxon>Rikenellaceae</taxon>
        <taxon>Rikenella</taxon>
    </lineage>
</organism>
<feature type="signal peptide" evidence="6">
    <location>
        <begin position="1"/>
        <end position="19"/>
    </location>
</feature>
<dbReference type="SUPFAM" id="SSF54001">
    <property type="entry name" value="Cysteine proteinases"/>
    <property type="match status" value="1"/>
</dbReference>
<feature type="active site" evidence="5">
    <location>
        <position position="364"/>
    </location>
</feature>
<evidence type="ECO:0000256" key="4">
    <source>
        <dbReference type="PIRNR" id="PIRNR005700"/>
    </source>
</evidence>
<proteinExistence type="inferred from homology"/>
<evidence type="ECO:0000256" key="3">
    <source>
        <dbReference type="ARBA" id="ARBA00022807"/>
    </source>
</evidence>
<protein>
    <recommendedName>
        <fullName evidence="4">Aminopeptidase</fullName>
    </recommendedName>
</protein>
<keyword evidence="3 4" id="KW-0788">Thiol protease</keyword>
<dbReference type="EMBL" id="UGVL01000001">
    <property type="protein sequence ID" value="SUE33016.1"/>
    <property type="molecule type" value="Genomic_DNA"/>
</dbReference>
<name>A0A379MNH4_9BACT</name>
<evidence type="ECO:0000256" key="1">
    <source>
        <dbReference type="ARBA" id="ARBA00022670"/>
    </source>
</evidence>
<keyword evidence="9" id="KW-1185">Reference proteome</keyword>
<sequence length="408" mass="45339">MKRLFLTAALIMAAGLSAAQGAEAPKSKKQPKEKTDTAYVFTDVKLVPVSPIDNQSSSSTCWSFAGTGLLESEMLRQGKDTVNLSEMWIVRHTYLDKAIKYARTHASSSFSPGGNTHDVMTILRGHGAVPQEAYEGLRYSKDSVHRHGELDAVLGSYMAAVVKAPNKTLSPVWQDGLNGILDAYLGKCPEKFTYRGKEYTPQSFAAAMGLNADDFVSFTSFTHHPFYTRFAVEIPDNWAWETSANVPVDELIAIIDNALENGYAVNWSADVSEKGFRYNEGFAIVPVDKPEQVAGSDMAHWTGLTKEQLAKMSAKITGPMPEKTITQEMRQEAFDNYETTDDHGMVIVGTAKDQWGNKFYKVKNSWGERGKYKGFFYVSEPYVRYKTINIMVNRAAVPQQIADKFPAL</sequence>
<dbReference type="PANTHER" id="PTHR10363">
    <property type="entry name" value="BLEOMYCIN HYDROLASE"/>
    <property type="match status" value="1"/>
</dbReference>
<dbReference type="PIRSF" id="PIRSF005700">
    <property type="entry name" value="PepC"/>
    <property type="match status" value="1"/>
</dbReference>
<dbReference type="OrthoDB" id="9814054at2"/>
<keyword evidence="4" id="KW-0031">Aminopeptidase</keyword>
<dbReference type="GO" id="GO:0070005">
    <property type="term" value="F:cysteine-type aminopeptidase activity"/>
    <property type="evidence" value="ECO:0007669"/>
    <property type="project" value="InterPro"/>
</dbReference>
<feature type="domain" description="Peptidase C1A papain C-terminal" evidence="7">
    <location>
        <begin position="48"/>
        <end position="90"/>
    </location>
</feature>
<dbReference type="STRING" id="880526.GCA_000427365_01233"/>
<dbReference type="InterPro" id="IPR000668">
    <property type="entry name" value="Peptidase_C1A_C"/>
</dbReference>
<dbReference type="Proteomes" id="UP000255233">
    <property type="component" value="Unassembled WGS sequence"/>
</dbReference>
<dbReference type="RefSeq" id="WP_027290947.1">
    <property type="nucleotide sequence ID" value="NZ_CALVFX010000005.1"/>
</dbReference>
<feature type="active site" evidence="5">
    <location>
        <position position="343"/>
    </location>
</feature>
<evidence type="ECO:0000256" key="2">
    <source>
        <dbReference type="ARBA" id="ARBA00022801"/>
    </source>
</evidence>
<evidence type="ECO:0000313" key="9">
    <source>
        <dbReference type="Proteomes" id="UP000255233"/>
    </source>
</evidence>
<dbReference type="Pfam" id="PF03051">
    <property type="entry name" value="Peptidase_C1_2"/>
    <property type="match status" value="1"/>
</dbReference>
<dbReference type="AlphaFoldDB" id="A0A379MNH4"/>